<keyword evidence="5" id="KW-1185">Reference proteome</keyword>
<protein>
    <recommendedName>
        <fullName evidence="2">Cell division topological specificity factor</fullName>
    </recommendedName>
</protein>
<keyword evidence="4" id="KW-0132">Cell division</keyword>
<dbReference type="AlphaFoldDB" id="A0A285NZD3"/>
<dbReference type="SUPFAM" id="SSF55229">
    <property type="entry name" value="Cell division protein MinE topological specificity domain"/>
    <property type="match status" value="1"/>
</dbReference>
<dbReference type="InterPro" id="IPR036707">
    <property type="entry name" value="MinE_sf"/>
</dbReference>
<dbReference type="Proteomes" id="UP000218627">
    <property type="component" value="Unassembled WGS sequence"/>
</dbReference>
<dbReference type="Gene3D" id="3.30.1070.10">
    <property type="entry name" value="Cell division topological specificity factor MinE"/>
    <property type="match status" value="1"/>
</dbReference>
<reference evidence="5" key="1">
    <citation type="submission" date="2017-09" db="EMBL/GenBank/DDBJ databases">
        <authorList>
            <person name="Varghese N."/>
            <person name="Submissions S."/>
        </authorList>
    </citation>
    <scope>NUCLEOTIDE SEQUENCE [LARGE SCALE GENOMIC DNA]</scope>
    <source>
        <strain evidence="5">DSM 2913</strain>
    </source>
</reference>
<dbReference type="GO" id="GO:0032955">
    <property type="term" value="P:regulation of division septum assembly"/>
    <property type="evidence" value="ECO:0007669"/>
    <property type="project" value="InterPro"/>
</dbReference>
<dbReference type="Pfam" id="PF03776">
    <property type="entry name" value="MinE"/>
    <property type="match status" value="1"/>
</dbReference>
<evidence type="ECO:0000256" key="3">
    <source>
        <dbReference type="ARBA" id="ARBA00025265"/>
    </source>
</evidence>
<dbReference type="NCBIfam" id="TIGR01215">
    <property type="entry name" value="minE"/>
    <property type="match status" value="1"/>
</dbReference>
<evidence type="ECO:0000313" key="5">
    <source>
        <dbReference type="Proteomes" id="UP000218627"/>
    </source>
</evidence>
<dbReference type="EMBL" id="OBEN01000005">
    <property type="protein sequence ID" value="SNZ14387.1"/>
    <property type="molecule type" value="Genomic_DNA"/>
</dbReference>
<evidence type="ECO:0000313" key="4">
    <source>
        <dbReference type="EMBL" id="SNZ14387.1"/>
    </source>
</evidence>
<dbReference type="InterPro" id="IPR005527">
    <property type="entry name" value="MinE"/>
</dbReference>
<name>A0A285NZD3_9AQUI</name>
<sequence>MFEFLFKRGKSKDDAVRRLTLVLAYERKGLPPNFVERLRDDLVLVFSKYPQFEVKGIEVDIRREKEGFDELWISIPFKT</sequence>
<dbReference type="OrthoDB" id="15216at2"/>
<dbReference type="GO" id="GO:0051301">
    <property type="term" value="P:cell division"/>
    <property type="evidence" value="ECO:0007669"/>
    <property type="project" value="UniProtKB-KW"/>
</dbReference>
<organism evidence="4 5">
    <name type="scientific">Hydrogenobacter hydrogenophilus</name>
    <dbReference type="NCBI Taxonomy" id="35835"/>
    <lineage>
        <taxon>Bacteria</taxon>
        <taxon>Pseudomonadati</taxon>
        <taxon>Aquificota</taxon>
        <taxon>Aquificia</taxon>
        <taxon>Aquificales</taxon>
        <taxon>Aquificaceae</taxon>
        <taxon>Hydrogenobacter</taxon>
    </lineage>
</organism>
<evidence type="ECO:0000256" key="1">
    <source>
        <dbReference type="ARBA" id="ARBA00008168"/>
    </source>
</evidence>
<gene>
    <name evidence="4" type="ORF">SAMN06265353_1069</name>
</gene>
<dbReference type="RefSeq" id="WP_096602116.1">
    <property type="nucleotide sequence ID" value="NZ_OBEN01000005.1"/>
</dbReference>
<keyword evidence="4" id="KW-0131">Cell cycle</keyword>
<proteinExistence type="inferred from homology"/>
<comment type="similarity">
    <text evidence="1">Belongs to the MinE family.</text>
</comment>
<evidence type="ECO:0000256" key="2">
    <source>
        <dbReference type="ARBA" id="ARBA00020112"/>
    </source>
</evidence>
<accession>A0A285NZD3</accession>
<comment type="function">
    <text evidence="3">Prevents the cell division inhibition by proteins MinC and MinD at internal division sites while permitting inhibition at polar sites. This ensures cell division at the proper site by restricting the formation of a division septum at the midpoint of the long axis of the cell.</text>
</comment>